<dbReference type="Gene3D" id="2.60.120.260">
    <property type="entry name" value="Galactose-binding domain-like"/>
    <property type="match status" value="1"/>
</dbReference>
<organism evidence="1 2">
    <name type="scientific">Paenibacillus lactis</name>
    <dbReference type="NCBI Taxonomy" id="228574"/>
    <lineage>
        <taxon>Bacteria</taxon>
        <taxon>Bacillati</taxon>
        <taxon>Bacillota</taxon>
        <taxon>Bacilli</taxon>
        <taxon>Bacillales</taxon>
        <taxon>Paenibacillaceae</taxon>
        <taxon>Paenibacillus</taxon>
    </lineage>
</organism>
<gene>
    <name evidence="1" type="ORF">J2Z18_001580</name>
</gene>
<dbReference type="Proteomes" id="UP000706926">
    <property type="component" value="Unassembled WGS sequence"/>
</dbReference>
<sequence>MTNPVTPNIGLNKIDRTSPATTYFDLEKYIDQNADTVDRFAGEASQAIEALQQRLDTEARREVVLQPGLQIVNAERSAPFSLSGIKGRTLVNLLGRDGNCESIDGWLENTSTIALDSDNKVYGSNSLKVTVASGGNGQGTVWRQITSLIDKTKYYVAIVDVKSDAGGRIIIEMGGGKSNIDGNPITNKEEFSPSFVRLKPSDLEGADYIVLHGLIKRSVGDIAYFDGFRIYEVTQSEYDLIGTMTASQIAAKYPYVDSIQPVRNPYAIRYGENLLPPFYEWFDSPMGGKYEYSTTDNTLSFVGEADKSHYKYLDVPLMRNAVYRLSAEHNGYLSVTDPIRNTILVPNTSEQFKTFNSGETEVARIYLSNVSDVGQAGKFTFKNPMLTLGSTPKPFKPREDLILALQTELYADPLTGAKADEIFEKDGKYFKLARWKRVDLDGELPYELWGAGLGFKWINALLPSHSAADGSGLLTKFQGKIIKETDYFTVSSMADNLNLGSSGSNGVIDNFQISISNADSGWGDNYTPTTYEIKAYFMGYKMYPAGGSGSDIYTGTGTKAWVYRTPSGLDGWQDVGTTLPSIPAPTNVYWQPYKLIYQLETPTVEPIVFEGMLTLSEGTNQVEVGTEIVVRESVKPYNEVRDTGNRKYNINNGSWPVPESHFTKKAYRVLAVYREGKYDPRWVKYSYSTTSLGAMAQLLNVQQDDEKYAYSATYLTLDNSPVVPIIGSYSVNEKAIMKDLTDTVQQNTSAVSVLINKKLDNDIPGWITPTLLNGWEQYDSTSYLVGFKKIGKIVILTGTIKNGVSGHICVLPEGYRPQKIVSGLAISRNENQSSAASNAIEVRNDGRVYIGIGDQALNAALQFTVIFEAEQ</sequence>
<proteinExistence type="predicted"/>
<dbReference type="GeneID" id="95403616"/>
<evidence type="ECO:0000313" key="1">
    <source>
        <dbReference type="EMBL" id="MBP1892504.1"/>
    </source>
</evidence>
<comment type="caution">
    <text evidence="1">The sequence shown here is derived from an EMBL/GenBank/DDBJ whole genome shotgun (WGS) entry which is preliminary data.</text>
</comment>
<evidence type="ECO:0000313" key="2">
    <source>
        <dbReference type="Proteomes" id="UP000706926"/>
    </source>
</evidence>
<dbReference type="EMBL" id="JAGGKI010000003">
    <property type="protein sequence ID" value="MBP1892504.1"/>
    <property type="molecule type" value="Genomic_DNA"/>
</dbReference>
<accession>A0ABS4F8B8</accession>
<keyword evidence="2" id="KW-1185">Reference proteome</keyword>
<name>A0ABS4F8B8_9BACL</name>
<protein>
    <submittedName>
        <fullName evidence="1">Uncharacterized protein</fullName>
    </submittedName>
</protein>
<dbReference type="RefSeq" id="WP_210094521.1">
    <property type="nucleotide sequence ID" value="NZ_CP139098.1"/>
</dbReference>
<reference evidence="1 2" key="1">
    <citation type="submission" date="2021-03" db="EMBL/GenBank/DDBJ databases">
        <title>Genomic Encyclopedia of Type Strains, Phase IV (KMG-IV): sequencing the most valuable type-strain genomes for metagenomic binning, comparative biology and taxonomic classification.</title>
        <authorList>
            <person name="Goeker M."/>
        </authorList>
    </citation>
    <scope>NUCLEOTIDE SEQUENCE [LARGE SCALE GENOMIC DNA]</scope>
    <source>
        <strain evidence="1 2">DSM 15596</strain>
    </source>
</reference>